<evidence type="ECO:0000313" key="3">
    <source>
        <dbReference type="Proteomes" id="UP000577891"/>
    </source>
</evidence>
<organism evidence="2 3">
    <name type="scientific">Gluconacetobacter asukensis</name>
    <dbReference type="NCBI Taxonomy" id="1017181"/>
    <lineage>
        <taxon>Bacteria</taxon>
        <taxon>Pseudomonadati</taxon>
        <taxon>Pseudomonadota</taxon>
        <taxon>Alphaproteobacteria</taxon>
        <taxon>Acetobacterales</taxon>
        <taxon>Acetobacteraceae</taxon>
        <taxon>Gluconacetobacter</taxon>
    </lineage>
</organism>
<reference evidence="2 3" key="1">
    <citation type="submission" date="2020-04" db="EMBL/GenBank/DDBJ databases">
        <title>Description of novel Gluconacetobacter.</title>
        <authorList>
            <person name="Sombolestani A."/>
        </authorList>
    </citation>
    <scope>NUCLEOTIDE SEQUENCE [LARGE SCALE GENOMIC DNA]</scope>
    <source>
        <strain evidence="2 3">LMG 27724</strain>
    </source>
</reference>
<comment type="caution">
    <text evidence="2">The sequence shown here is derived from an EMBL/GenBank/DDBJ whole genome shotgun (WGS) entry which is preliminary data.</text>
</comment>
<keyword evidence="3" id="KW-1185">Reference proteome</keyword>
<dbReference type="Pfam" id="PF14355">
    <property type="entry name" value="Abi_C"/>
    <property type="match status" value="1"/>
</dbReference>
<gene>
    <name evidence="2" type="ORF">HLH35_02455</name>
</gene>
<dbReference type="EMBL" id="JABEQE010000002">
    <property type="protein sequence ID" value="MBB2170990.1"/>
    <property type="molecule type" value="Genomic_DNA"/>
</dbReference>
<feature type="domain" description="Abortive infection protein-like C-terminal" evidence="1">
    <location>
        <begin position="77"/>
        <end position="152"/>
    </location>
</feature>
<evidence type="ECO:0000313" key="2">
    <source>
        <dbReference type="EMBL" id="MBB2170990.1"/>
    </source>
</evidence>
<dbReference type="InterPro" id="IPR026001">
    <property type="entry name" value="Abi-like_C"/>
</dbReference>
<dbReference type="AlphaFoldDB" id="A0A7W4IXQ3"/>
<dbReference type="Proteomes" id="UP000577891">
    <property type="component" value="Unassembled WGS sequence"/>
</dbReference>
<accession>A0A7W4IXQ3</accession>
<proteinExistence type="predicted"/>
<evidence type="ECO:0000259" key="1">
    <source>
        <dbReference type="Pfam" id="PF14355"/>
    </source>
</evidence>
<protein>
    <submittedName>
        <fullName evidence="2">Abortive infection family protein</fullName>
    </submittedName>
</protein>
<sequence>MSADWYPGIRAFCAYWEQAPMLQQTFETLEREFNDENDACIDAAKGLVECACRVLIEELDDPLAPLKPNATDTPLGQLVGLATRLLGLGAVRHRAFSDLIKQHNKLTETLRVLRNEAGTVSHGKDGFITKLSIHHRGSAMLAADAIITFLHEAYLEREPDPVRTFEPYERFESSNVIIDEFASLRAELDDEGSLTVVVVLPEGEEVPLAIEPSRLLFGIDREAYKAVLNACRDAKLTEVQEGKIT</sequence>
<name>A0A7W4IXQ3_9PROT</name>